<dbReference type="RefSeq" id="WP_051170902.1">
    <property type="nucleotide sequence ID" value="NZ_ATMJ01000050.1"/>
</dbReference>
<dbReference type="AlphaFoldDB" id="A0A085JA88"/>
<dbReference type="InterPro" id="IPR026950">
    <property type="entry name" value="Caps_assemb_Wzi"/>
</dbReference>
<name>A0A085JA88_9GAMM</name>
<dbReference type="Pfam" id="PF14052">
    <property type="entry name" value="Caps_assemb_Wzi"/>
    <property type="match status" value="1"/>
</dbReference>
<keyword evidence="4" id="KW-1185">Reference proteome</keyword>
<dbReference type="EMBL" id="JMPR01000048">
    <property type="protein sequence ID" value="KFD17384.1"/>
    <property type="molecule type" value="Genomic_DNA"/>
</dbReference>
<feature type="region of interest" description="Disordered" evidence="1">
    <location>
        <begin position="114"/>
        <end position="134"/>
    </location>
</feature>
<organism evidence="3 4">
    <name type="scientific">Tatumella ptyseos ATCC 33301</name>
    <dbReference type="NCBI Taxonomy" id="1005995"/>
    <lineage>
        <taxon>Bacteria</taxon>
        <taxon>Pseudomonadati</taxon>
        <taxon>Pseudomonadota</taxon>
        <taxon>Gammaproteobacteria</taxon>
        <taxon>Enterobacterales</taxon>
        <taxon>Erwiniaceae</taxon>
        <taxon>Tatumella</taxon>
    </lineage>
</organism>
<protein>
    <recommendedName>
        <fullName evidence="5">Surface assembly of capsule</fullName>
    </recommendedName>
</protein>
<evidence type="ECO:0000313" key="3">
    <source>
        <dbReference type="EMBL" id="KFD17384.1"/>
    </source>
</evidence>
<accession>A0A085JA88</accession>
<dbReference type="InterPro" id="IPR038636">
    <property type="entry name" value="Wzi_sf"/>
</dbReference>
<feature type="chain" id="PRO_5001793378" description="Surface assembly of capsule" evidence="2">
    <location>
        <begin position="41"/>
        <end position="497"/>
    </location>
</feature>
<dbReference type="Proteomes" id="UP000028602">
    <property type="component" value="Unassembled WGS sequence"/>
</dbReference>
<dbReference type="OrthoDB" id="101884at2"/>
<dbReference type="eggNOG" id="ENOG502Z9E6">
    <property type="taxonomic scope" value="Bacteria"/>
</dbReference>
<evidence type="ECO:0000256" key="2">
    <source>
        <dbReference type="SAM" id="SignalP"/>
    </source>
</evidence>
<evidence type="ECO:0008006" key="5">
    <source>
        <dbReference type="Google" id="ProtNLM"/>
    </source>
</evidence>
<proteinExistence type="predicted"/>
<evidence type="ECO:0000256" key="1">
    <source>
        <dbReference type="SAM" id="MobiDB-lite"/>
    </source>
</evidence>
<reference evidence="3 4" key="1">
    <citation type="submission" date="2014-05" db="EMBL/GenBank/DDBJ databases">
        <title>ATOL: Assembling a taxonomically balanced genome-scale reconstruction of the evolutionary history of the Enterobacteriaceae.</title>
        <authorList>
            <person name="Plunkett G.III."/>
            <person name="Neeno-Eckwall E.C."/>
            <person name="Glasner J.D."/>
            <person name="Perna N.T."/>
        </authorList>
    </citation>
    <scope>NUCLEOTIDE SEQUENCE [LARGE SCALE GENOMIC DNA]</scope>
    <source>
        <strain evidence="3 4">ATCC 33301</strain>
    </source>
</reference>
<sequence>MQKTFTGAELPPVRKQRSIKKCLLALAIGLAVLPATNSFAAGLVLPDSDLRSDLSWLADRGVINLSLSTWPLSQDAIEAALDKAHPSYASEQLAIERVQQRLRTLKSDVRVNAYTSTGNSGQPKPFAQSTPADNRLSVTASNSGDWWDVNLQGNLEGGEQIGSPSRANLNSSYGAVKIWGQWLSFGQTPQWWGPGYEGSLIRSDAARPLTGFMLQRDQQTAPETWWLNWVGPWQYQISAAQESQYSAVPHTKIIGMRLSISPWQSLELGASRIMQWGGEGRPQSLRNFWDGFAGEDNTAPYDPNEPGNQLAGFDARLKLEPTLGIPISIYGQLIGEDEAGLLPSANMYLAGIEGHYSLGKNALNWYLEGHDTRTDMGKRTNYSYTHHIYKNGYYQQGYALGDSIGGDGQLLAAKTELVTEDNQRWSLRLFYAKVNPDNQSINRAFPHADTLKGVQVGWGGDVYKSVRLNLGTWYTDANHNDNNDLGASAALEVPFNL</sequence>
<gene>
    <name evidence="3" type="ORF">GTPT_3221</name>
</gene>
<feature type="signal peptide" evidence="2">
    <location>
        <begin position="1"/>
        <end position="40"/>
    </location>
</feature>
<dbReference type="Gene3D" id="2.40.160.130">
    <property type="entry name" value="Capsule assembly protein Wzi"/>
    <property type="match status" value="1"/>
</dbReference>
<comment type="caution">
    <text evidence="3">The sequence shown here is derived from an EMBL/GenBank/DDBJ whole genome shotgun (WGS) entry which is preliminary data.</text>
</comment>
<keyword evidence="2" id="KW-0732">Signal</keyword>
<evidence type="ECO:0000313" key="4">
    <source>
        <dbReference type="Proteomes" id="UP000028602"/>
    </source>
</evidence>